<feature type="region of interest" description="Disordered" evidence="1">
    <location>
        <begin position="182"/>
        <end position="206"/>
    </location>
</feature>
<reference evidence="2 3" key="1">
    <citation type="submission" date="2014-10" db="EMBL/GenBank/DDBJ databases">
        <title>Draft genome of anammox bacterium scalindua brodae, obtained using differential coverage binning of sequence data from two enrichment reactors.</title>
        <authorList>
            <person name="Speth D.R."/>
            <person name="Russ L."/>
            <person name="Kartal B."/>
            <person name="Op den Camp H.J."/>
            <person name="Dutilh B.E."/>
            <person name="Jetten M.S."/>
        </authorList>
    </citation>
    <scope>NUCLEOTIDE SEQUENCE [LARGE SCALE GENOMIC DNA]</scope>
    <source>
        <strain evidence="2">RU1</strain>
    </source>
</reference>
<evidence type="ECO:0000256" key="1">
    <source>
        <dbReference type="SAM" id="MobiDB-lite"/>
    </source>
</evidence>
<evidence type="ECO:0000313" key="3">
    <source>
        <dbReference type="Proteomes" id="UP000030652"/>
    </source>
</evidence>
<sequence length="206" mass="24112">MLMRKHKIFLYLLFLFFLFQSEGFSEDNNVYRDLTEKGVVTYEDGCRAISCFTDVDEKDLTFDELVFALKEKGVIGKSWKYKAEKPLTRGEIAYMGCKVLKISGGLTMRVIEATNSFINLISRKLKRKNDFVLPDIGMGKRYAYFEFQDNGLMPRGHKKTVLTGHDLLASMYRIEQNIKAKDLKRKQKAERRKEKEEQKKQEKSNH</sequence>
<evidence type="ECO:0000313" key="2">
    <source>
        <dbReference type="EMBL" id="KHE92685.1"/>
    </source>
</evidence>
<proteinExistence type="predicted"/>
<dbReference type="EMBL" id="JRYO01000102">
    <property type="protein sequence ID" value="KHE92685.1"/>
    <property type="molecule type" value="Genomic_DNA"/>
</dbReference>
<comment type="caution">
    <text evidence="2">The sequence shown here is derived from an EMBL/GenBank/DDBJ whole genome shotgun (WGS) entry which is preliminary data.</text>
</comment>
<dbReference type="AlphaFoldDB" id="A0A0B0EPT8"/>
<name>A0A0B0EPT8_9BACT</name>
<dbReference type="Proteomes" id="UP000030652">
    <property type="component" value="Unassembled WGS sequence"/>
</dbReference>
<organism evidence="2 3">
    <name type="scientific">Candidatus Scalindua brodae</name>
    <dbReference type="NCBI Taxonomy" id="237368"/>
    <lineage>
        <taxon>Bacteria</taxon>
        <taxon>Pseudomonadati</taxon>
        <taxon>Planctomycetota</taxon>
        <taxon>Candidatus Brocadiia</taxon>
        <taxon>Candidatus Brocadiales</taxon>
        <taxon>Candidatus Scalinduaceae</taxon>
        <taxon>Candidatus Scalindua</taxon>
    </lineage>
</organism>
<protein>
    <recommendedName>
        <fullName evidence="4">SLH domain-containing protein</fullName>
    </recommendedName>
</protein>
<gene>
    <name evidence="2" type="ORF">SCABRO_01545</name>
</gene>
<feature type="compositionally biased region" description="Basic and acidic residues" evidence="1">
    <location>
        <begin position="191"/>
        <end position="206"/>
    </location>
</feature>
<evidence type="ECO:0008006" key="4">
    <source>
        <dbReference type="Google" id="ProtNLM"/>
    </source>
</evidence>
<accession>A0A0B0EPT8</accession>